<dbReference type="SMART" id="SM00239">
    <property type="entry name" value="C2"/>
    <property type="match status" value="1"/>
</dbReference>
<evidence type="ECO:0000256" key="2">
    <source>
        <dbReference type="ARBA" id="ARBA00022837"/>
    </source>
</evidence>
<dbReference type="EMBL" id="CP126655">
    <property type="protein sequence ID" value="WJZ93322.1"/>
    <property type="molecule type" value="Genomic_DNA"/>
</dbReference>
<organism evidence="4 5">
    <name type="scientific">Vitis vinifera</name>
    <name type="common">Grape</name>
    <dbReference type="NCBI Taxonomy" id="29760"/>
    <lineage>
        <taxon>Eukaryota</taxon>
        <taxon>Viridiplantae</taxon>
        <taxon>Streptophyta</taxon>
        <taxon>Embryophyta</taxon>
        <taxon>Tracheophyta</taxon>
        <taxon>Spermatophyta</taxon>
        <taxon>Magnoliopsida</taxon>
        <taxon>eudicotyledons</taxon>
        <taxon>Gunneridae</taxon>
        <taxon>Pentapetalae</taxon>
        <taxon>rosids</taxon>
        <taxon>Vitales</taxon>
        <taxon>Vitaceae</taxon>
        <taxon>Viteae</taxon>
        <taxon>Vitis</taxon>
    </lineage>
</organism>
<evidence type="ECO:0000256" key="1">
    <source>
        <dbReference type="ARBA" id="ARBA00022723"/>
    </source>
</evidence>
<dbReference type="InterPro" id="IPR000008">
    <property type="entry name" value="C2_dom"/>
</dbReference>
<dbReference type="PROSITE" id="PS50004">
    <property type="entry name" value="C2"/>
    <property type="match status" value="1"/>
</dbReference>
<sequence>MEGEMANGTLEVLLINARRLKDKNFLVKMDPYVLIQYGNQVRWSGVAKGRNPEWNEKFTFNAEYPGGEHHKYKLILRIMDKHKLSCIDDFIGQTTIYVKDLVSMGVEMGQAHLRPTKYRVVLPNQSYAGEISVAVAFTLDV</sequence>
<reference evidence="4 5" key="1">
    <citation type="journal article" date="2023" name="Hortic Res">
        <title>The complete reference genome for grapevine (Vitis vinifera L.) genetics and breeding.</title>
        <authorList>
            <person name="Shi X."/>
            <person name="Cao S."/>
            <person name="Wang X."/>
            <person name="Huang S."/>
            <person name="Wang Y."/>
            <person name="Liu Z."/>
            <person name="Liu W."/>
            <person name="Leng X."/>
            <person name="Peng Y."/>
            <person name="Wang N."/>
            <person name="Wang Y."/>
            <person name="Ma Z."/>
            <person name="Xu X."/>
            <person name="Zhang F."/>
            <person name="Xue H."/>
            <person name="Zhong H."/>
            <person name="Wang Y."/>
            <person name="Zhang K."/>
            <person name="Velt A."/>
            <person name="Avia K."/>
            <person name="Holtgrawe D."/>
            <person name="Grimplet J."/>
            <person name="Matus J.T."/>
            <person name="Ware D."/>
            <person name="Wu X."/>
            <person name="Wang H."/>
            <person name="Liu C."/>
            <person name="Fang Y."/>
            <person name="Rustenholz C."/>
            <person name="Cheng Z."/>
            <person name="Xiao H."/>
            <person name="Zhou Y."/>
        </authorList>
    </citation>
    <scope>NUCLEOTIDE SEQUENCE [LARGE SCALE GENOMIC DNA]</scope>
    <source>
        <strain evidence="5">cv. Pinot noir / PN40024</strain>
        <tissue evidence="4">Leaf</tissue>
    </source>
</reference>
<dbReference type="Gene3D" id="2.60.40.150">
    <property type="entry name" value="C2 domain"/>
    <property type="match status" value="1"/>
</dbReference>
<keyword evidence="5" id="KW-1185">Reference proteome</keyword>
<proteinExistence type="predicted"/>
<dbReference type="PANTHER" id="PTHR46502">
    <property type="entry name" value="C2 DOMAIN-CONTAINING"/>
    <property type="match status" value="1"/>
</dbReference>
<evidence type="ECO:0000313" key="5">
    <source>
        <dbReference type="Proteomes" id="UP001227230"/>
    </source>
</evidence>
<keyword evidence="1" id="KW-0479">Metal-binding</keyword>
<accession>A0ABY9CEW5</accession>
<protein>
    <recommendedName>
        <fullName evidence="3">C2 domain-containing protein</fullName>
    </recommendedName>
</protein>
<gene>
    <name evidence="4" type="ORF">VitviT2T_012272</name>
</gene>
<evidence type="ECO:0000259" key="3">
    <source>
        <dbReference type="PROSITE" id="PS50004"/>
    </source>
</evidence>
<dbReference type="InterPro" id="IPR035892">
    <property type="entry name" value="C2_domain_sf"/>
</dbReference>
<dbReference type="SUPFAM" id="SSF49562">
    <property type="entry name" value="C2 domain (Calcium/lipid-binding domain, CaLB)"/>
    <property type="match status" value="1"/>
</dbReference>
<dbReference type="PANTHER" id="PTHR46502:SF22">
    <property type="entry name" value="C2 DOMAIN-CONTAINING PROTEIN"/>
    <property type="match status" value="1"/>
</dbReference>
<dbReference type="CDD" id="cd04049">
    <property type="entry name" value="C2_putative_Elicitor-responsive_gene"/>
    <property type="match status" value="1"/>
</dbReference>
<name>A0ABY9CEW5_VITVI</name>
<feature type="domain" description="C2" evidence="3">
    <location>
        <begin position="1"/>
        <end position="112"/>
    </location>
</feature>
<evidence type="ECO:0000313" key="4">
    <source>
        <dbReference type="EMBL" id="WJZ93322.1"/>
    </source>
</evidence>
<keyword evidence="2" id="KW-0106">Calcium</keyword>
<dbReference type="Proteomes" id="UP001227230">
    <property type="component" value="Chromosome 8"/>
</dbReference>
<dbReference type="Pfam" id="PF00168">
    <property type="entry name" value="C2"/>
    <property type="match status" value="1"/>
</dbReference>